<dbReference type="Proteomes" id="UP000693970">
    <property type="component" value="Unassembled WGS sequence"/>
</dbReference>
<reference evidence="1" key="1">
    <citation type="journal article" date="2021" name="Sci. Rep.">
        <title>Diploid genomic architecture of Nitzschia inconspicua, an elite biomass production diatom.</title>
        <authorList>
            <person name="Oliver A."/>
            <person name="Podell S."/>
            <person name="Pinowska A."/>
            <person name="Traller J.C."/>
            <person name="Smith S.R."/>
            <person name="McClure R."/>
            <person name="Beliaev A."/>
            <person name="Bohutskyi P."/>
            <person name="Hill E.A."/>
            <person name="Rabines A."/>
            <person name="Zheng H."/>
            <person name="Allen L.Z."/>
            <person name="Kuo A."/>
            <person name="Grigoriev I.V."/>
            <person name="Allen A.E."/>
            <person name="Hazlebeck D."/>
            <person name="Allen E.E."/>
        </authorList>
    </citation>
    <scope>NUCLEOTIDE SEQUENCE</scope>
    <source>
        <strain evidence="1">Hildebrandi</strain>
    </source>
</reference>
<comment type="caution">
    <text evidence="1">The sequence shown here is derived from an EMBL/GenBank/DDBJ whole genome shotgun (WGS) entry which is preliminary data.</text>
</comment>
<dbReference type="AlphaFoldDB" id="A0A9K3PUQ9"/>
<gene>
    <name evidence="1" type="ORF">IV203_035230</name>
</gene>
<proteinExistence type="predicted"/>
<sequence>MFLPSLNGSYRNPALIKRPVIGQNRTRVYLQGKRRRLYYVVVKSDSSVFSDSTFNESNWDECSIPDSGVIDDEQFLLQRLFDQNVDILLEYLRGIFARRLVLNELHRQSRIASWEEEPEFGVSILEEAREVVQMPIYDLRLAVNAVDTALVEVPPLVESQLRNYVSSVASVYRHINAFHSFEHASHMVRIMDQMISKMKSFSEGFVTGVDGKPRSTGEIAKEVEKKNLFDWIGPTRSIRIDFCRHGP</sequence>
<evidence type="ECO:0000313" key="1">
    <source>
        <dbReference type="EMBL" id="KAG7360131.1"/>
    </source>
</evidence>
<name>A0A9K3PUQ9_9STRA</name>
<reference evidence="1" key="2">
    <citation type="submission" date="2021-04" db="EMBL/GenBank/DDBJ databases">
        <authorList>
            <person name="Podell S."/>
        </authorList>
    </citation>
    <scope>NUCLEOTIDE SEQUENCE</scope>
    <source>
        <strain evidence="1">Hildebrandi</strain>
    </source>
</reference>
<keyword evidence="2" id="KW-1185">Reference proteome</keyword>
<protein>
    <submittedName>
        <fullName evidence="1">Uncharacterized protein</fullName>
    </submittedName>
</protein>
<accession>A0A9K3PUQ9</accession>
<evidence type="ECO:0000313" key="2">
    <source>
        <dbReference type="Proteomes" id="UP000693970"/>
    </source>
</evidence>
<dbReference type="EMBL" id="JAGRRH010000013">
    <property type="protein sequence ID" value="KAG7360131.1"/>
    <property type="molecule type" value="Genomic_DNA"/>
</dbReference>
<organism evidence="1 2">
    <name type="scientific">Nitzschia inconspicua</name>
    <dbReference type="NCBI Taxonomy" id="303405"/>
    <lineage>
        <taxon>Eukaryota</taxon>
        <taxon>Sar</taxon>
        <taxon>Stramenopiles</taxon>
        <taxon>Ochrophyta</taxon>
        <taxon>Bacillariophyta</taxon>
        <taxon>Bacillariophyceae</taxon>
        <taxon>Bacillariophycidae</taxon>
        <taxon>Bacillariales</taxon>
        <taxon>Bacillariaceae</taxon>
        <taxon>Nitzschia</taxon>
    </lineage>
</organism>